<protein>
    <submittedName>
        <fullName evidence="1">Uncharacterized protein</fullName>
    </submittedName>
</protein>
<evidence type="ECO:0000313" key="1">
    <source>
        <dbReference type="EMBL" id="KAK3201806.1"/>
    </source>
</evidence>
<dbReference type="EMBL" id="WVTA01000015">
    <property type="protein sequence ID" value="KAK3201806.1"/>
    <property type="molecule type" value="Genomic_DNA"/>
</dbReference>
<reference evidence="1 2" key="1">
    <citation type="submission" date="2021-02" db="EMBL/GenBank/DDBJ databases">
        <title>Genome assembly of Pseudopithomyces chartarum.</title>
        <authorList>
            <person name="Jauregui R."/>
            <person name="Singh J."/>
            <person name="Voisey C."/>
        </authorList>
    </citation>
    <scope>NUCLEOTIDE SEQUENCE [LARGE SCALE GENOMIC DNA]</scope>
    <source>
        <strain evidence="1 2">AGR01</strain>
    </source>
</reference>
<sequence>MHNYKTPSGKSLEKYILGPFTRLENGTYLHDCLEKDVFKLLIDALRMREQDLYKLGGEIAPRSLYSGESLSIASIREFLSGVEKKKGYMPAWWNADKRKECEEFGEKGGNWSNLRKKVVKDEMIKHYGNERIPMQLCMFVEEALGLPAPGTQAGARQVMRSIMISMENNDRPDDKYVSMTNIDVGKFF</sequence>
<accession>A0AAN6LQY0</accession>
<organism evidence="1 2">
    <name type="scientific">Pseudopithomyces chartarum</name>
    <dbReference type="NCBI Taxonomy" id="1892770"/>
    <lineage>
        <taxon>Eukaryota</taxon>
        <taxon>Fungi</taxon>
        <taxon>Dikarya</taxon>
        <taxon>Ascomycota</taxon>
        <taxon>Pezizomycotina</taxon>
        <taxon>Dothideomycetes</taxon>
        <taxon>Pleosporomycetidae</taxon>
        <taxon>Pleosporales</taxon>
        <taxon>Massarineae</taxon>
        <taxon>Didymosphaeriaceae</taxon>
        <taxon>Pseudopithomyces</taxon>
    </lineage>
</organism>
<keyword evidence="2" id="KW-1185">Reference proteome</keyword>
<dbReference type="AlphaFoldDB" id="A0AAN6LQY0"/>
<comment type="caution">
    <text evidence="1">The sequence shown here is derived from an EMBL/GenBank/DDBJ whole genome shotgun (WGS) entry which is preliminary data.</text>
</comment>
<name>A0AAN6LQY0_9PLEO</name>
<proteinExistence type="predicted"/>
<evidence type="ECO:0000313" key="2">
    <source>
        <dbReference type="Proteomes" id="UP001280581"/>
    </source>
</evidence>
<dbReference type="Proteomes" id="UP001280581">
    <property type="component" value="Unassembled WGS sequence"/>
</dbReference>
<gene>
    <name evidence="1" type="ORF">GRF29_164g777704</name>
</gene>